<organism evidence="1 2">
    <name type="scientific">Bacillus cereus</name>
    <dbReference type="NCBI Taxonomy" id="1396"/>
    <lineage>
        <taxon>Bacteria</taxon>
        <taxon>Bacillati</taxon>
        <taxon>Bacillota</taxon>
        <taxon>Bacilli</taxon>
        <taxon>Bacillales</taxon>
        <taxon>Bacillaceae</taxon>
        <taxon>Bacillus</taxon>
        <taxon>Bacillus cereus group</taxon>
    </lineage>
</organism>
<sequence>MNRIVASYIINLFYSVLACWAFVEFYDFWIQFADIIKNESLPSKITMSLTPVVLLFIVAIILAFFKRLHKKKYKRSSLQLYPLLFPQEDEREKDITDRACRTTFVSLWFVLPCALGLLIFTPVANLYISAYPLYVMYLIYLIQMTVFHVSLYRNKLA</sequence>
<dbReference type="AlphaFoldDB" id="A0A150AWZ3"/>
<dbReference type="Proteomes" id="UP000075591">
    <property type="component" value="Unassembled WGS sequence"/>
</dbReference>
<comment type="caution">
    <text evidence="1">The sequence shown here is derived from an EMBL/GenBank/DDBJ whole genome shotgun (WGS) entry which is preliminary data.</text>
</comment>
<dbReference type="InterPro" id="IPR019235">
    <property type="entry name" value="DUF2178_TM"/>
</dbReference>
<dbReference type="RefSeq" id="WP_001080034.1">
    <property type="nucleotide sequence ID" value="NZ_AP022907.1"/>
</dbReference>
<evidence type="ECO:0000313" key="2">
    <source>
        <dbReference type="Proteomes" id="UP000075591"/>
    </source>
</evidence>
<dbReference type="OMA" id="WMYPLLF"/>
<evidence type="ECO:0000313" key="1">
    <source>
        <dbReference type="EMBL" id="KXX87131.1"/>
    </source>
</evidence>
<reference evidence="1 2" key="1">
    <citation type="submission" date="2015-12" db="EMBL/GenBank/DDBJ databases">
        <title>Bacillus cereus Group isolate.</title>
        <authorList>
            <person name="Kovac J."/>
        </authorList>
    </citation>
    <scope>NUCLEOTIDE SEQUENCE [LARGE SCALE GENOMIC DNA]</scope>
    <source>
        <strain evidence="1 2">FSL W8-0275</strain>
    </source>
</reference>
<dbReference type="Pfam" id="PF09946">
    <property type="entry name" value="DUF2178"/>
    <property type="match status" value="1"/>
</dbReference>
<name>A0A150AWZ3_BACCE</name>
<dbReference type="PROSITE" id="PS51257">
    <property type="entry name" value="PROKAR_LIPOPROTEIN"/>
    <property type="match status" value="1"/>
</dbReference>
<dbReference type="PATRIC" id="fig|1396.432.peg.2655"/>
<accession>A0A150AWZ3</accession>
<protein>
    <submittedName>
        <fullName evidence="1">RNA polymerase</fullName>
    </submittedName>
</protein>
<dbReference type="EMBL" id="LOMT01000139">
    <property type="protein sequence ID" value="KXX87131.1"/>
    <property type="molecule type" value="Genomic_DNA"/>
</dbReference>
<proteinExistence type="predicted"/>
<gene>
    <name evidence="1" type="ORF">AT274_11095</name>
</gene>